<evidence type="ECO:0000256" key="2">
    <source>
        <dbReference type="ARBA" id="ARBA00022475"/>
    </source>
</evidence>
<reference evidence="13" key="3">
    <citation type="submission" date="2015-06" db="UniProtKB">
        <authorList>
            <consortium name="EnsemblMetazoa"/>
        </authorList>
    </citation>
    <scope>IDENTIFICATION</scope>
</reference>
<dbReference type="GO" id="GO:0022848">
    <property type="term" value="F:acetylcholine-gated monoatomic cation-selective channel activity"/>
    <property type="evidence" value="ECO:0007669"/>
    <property type="project" value="InterPro"/>
</dbReference>
<dbReference type="GO" id="GO:0045211">
    <property type="term" value="C:postsynaptic membrane"/>
    <property type="evidence" value="ECO:0007669"/>
    <property type="project" value="InterPro"/>
</dbReference>
<keyword evidence="9" id="KW-0407">Ion channel</keyword>
<keyword evidence="8" id="KW-1071">Ligand-gated ion channel</keyword>
<accession>R7TM93</accession>
<dbReference type="EMBL" id="KB309267">
    <property type="protein sequence ID" value="ELT94958.1"/>
    <property type="molecule type" value="Genomic_DNA"/>
</dbReference>
<keyword evidence="7" id="KW-0675">Receptor</keyword>
<evidence type="ECO:0000313" key="14">
    <source>
        <dbReference type="Proteomes" id="UP000014760"/>
    </source>
</evidence>
<evidence type="ECO:0000256" key="7">
    <source>
        <dbReference type="ARBA" id="ARBA00023170"/>
    </source>
</evidence>
<feature type="domain" description="Neurotransmitter-gated ion-channel ligand-binding" evidence="11">
    <location>
        <begin position="5"/>
        <end position="207"/>
    </location>
</feature>
<keyword evidence="1" id="KW-0813">Transport</keyword>
<evidence type="ECO:0000313" key="12">
    <source>
        <dbReference type="EMBL" id="ELT94958.1"/>
    </source>
</evidence>
<organism evidence="12">
    <name type="scientific">Capitella teleta</name>
    <name type="common">Polychaete worm</name>
    <dbReference type="NCBI Taxonomy" id="283909"/>
    <lineage>
        <taxon>Eukaryota</taxon>
        <taxon>Metazoa</taxon>
        <taxon>Spiralia</taxon>
        <taxon>Lophotrochozoa</taxon>
        <taxon>Annelida</taxon>
        <taxon>Polychaeta</taxon>
        <taxon>Sedentaria</taxon>
        <taxon>Scolecida</taxon>
        <taxon>Capitellidae</taxon>
        <taxon>Capitella</taxon>
    </lineage>
</organism>
<keyword evidence="4" id="KW-0770">Synapse</keyword>
<keyword evidence="6" id="KW-0472">Membrane</keyword>
<dbReference type="InterPro" id="IPR006202">
    <property type="entry name" value="Neur_chan_lig-bd"/>
</dbReference>
<dbReference type="SUPFAM" id="SSF63712">
    <property type="entry name" value="Nicotinic receptor ligand binding domain-like"/>
    <property type="match status" value="1"/>
</dbReference>
<reference evidence="14" key="1">
    <citation type="submission" date="2012-12" db="EMBL/GenBank/DDBJ databases">
        <authorList>
            <person name="Hellsten U."/>
            <person name="Grimwood J."/>
            <person name="Chapman J.A."/>
            <person name="Shapiro H."/>
            <person name="Aerts A."/>
            <person name="Otillar R.P."/>
            <person name="Terry A.Y."/>
            <person name="Boore J.L."/>
            <person name="Simakov O."/>
            <person name="Marletaz F."/>
            <person name="Cho S.-J."/>
            <person name="Edsinger-Gonzales E."/>
            <person name="Havlak P."/>
            <person name="Kuo D.-H."/>
            <person name="Larsson T."/>
            <person name="Lv J."/>
            <person name="Arendt D."/>
            <person name="Savage R."/>
            <person name="Osoegawa K."/>
            <person name="de Jong P."/>
            <person name="Lindberg D.R."/>
            <person name="Seaver E.C."/>
            <person name="Weisblat D.A."/>
            <person name="Putnam N.H."/>
            <person name="Grigoriev I.V."/>
            <person name="Rokhsar D.S."/>
        </authorList>
    </citation>
    <scope>NUCLEOTIDE SEQUENCE</scope>
    <source>
        <strain evidence="14">I ESC-2004</strain>
    </source>
</reference>
<dbReference type="EMBL" id="AMQN01012058">
    <property type="status" value="NOT_ANNOTATED_CDS"/>
    <property type="molecule type" value="Genomic_DNA"/>
</dbReference>
<evidence type="ECO:0000256" key="9">
    <source>
        <dbReference type="ARBA" id="ARBA00023303"/>
    </source>
</evidence>
<dbReference type="EnsemblMetazoa" id="CapteT106895">
    <property type="protein sequence ID" value="CapteP106895"/>
    <property type="gene ID" value="CapteG106895"/>
</dbReference>
<evidence type="ECO:0000259" key="11">
    <source>
        <dbReference type="Pfam" id="PF02931"/>
    </source>
</evidence>
<dbReference type="InterPro" id="IPR036734">
    <property type="entry name" value="Neur_chan_lig-bd_sf"/>
</dbReference>
<reference evidence="12 14" key="2">
    <citation type="journal article" date="2013" name="Nature">
        <title>Insights into bilaterian evolution from three spiralian genomes.</title>
        <authorList>
            <person name="Simakov O."/>
            <person name="Marletaz F."/>
            <person name="Cho S.J."/>
            <person name="Edsinger-Gonzales E."/>
            <person name="Havlak P."/>
            <person name="Hellsten U."/>
            <person name="Kuo D.H."/>
            <person name="Larsson T."/>
            <person name="Lv J."/>
            <person name="Arendt D."/>
            <person name="Savage R."/>
            <person name="Osoegawa K."/>
            <person name="de Jong P."/>
            <person name="Grimwood J."/>
            <person name="Chapman J.A."/>
            <person name="Shapiro H."/>
            <person name="Aerts A."/>
            <person name="Otillar R.P."/>
            <person name="Terry A.Y."/>
            <person name="Boore J.L."/>
            <person name="Grigoriev I.V."/>
            <person name="Lindberg D.R."/>
            <person name="Seaver E.C."/>
            <person name="Weisblat D.A."/>
            <person name="Putnam N.H."/>
            <person name="Rokhsar D.S."/>
        </authorList>
    </citation>
    <scope>NUCLEOTIDE SEQUENCE</scope>
    <source>
        <strain evidence="12 14">I ESC-2004</strain>
    </source>
</reference>
<comment type="subcellular location">
    <subcellularLocation>
        <location evidence="10">Synaptic cell membrane</location>
        <topology evidence="10">Multi-pass membrane protein</topology>
    </subcellularLocation>
</comment>
<name>R7TM93_CAPTE</name>
<dbReference type="OrthoDB" id="410315at2759"/>
<evidence type="ECO:0000256" key="1">
    <source>
        <dbReference type="ARBA" id="ARBA00022448"/>
    </source>
</evidence>
<keyword evidence="2" id="KW-1003">Cell membrane</keyword>
<protein>
    <recommendedName>
        <fullName evidence="11">Neurotransmitter-gated ion-channel ligand-binding domain-containing protein</fullName>
    </recommendedName>
</protein>
<dbReference type="Gene3D" id="2.70.170.10">
    <property type="entry name" value="Neurotransmitter-gated ion-channel ligand-binding domain"/>
    <property type="match status" value="1"/>
</dbReference>
<gene>
    <name evidence="12" type="ORF">CAPTEDRAFT_106895</name>
</gene>
<keyword evidence="3" id="KW-0812">Transmembrane</keyword>
<dbReference type="STRING" id="283909.R7TM93"/>
<evidence type="ECO:0000256" key="3">
    <source>
        <dbReference type="ARBA" id="ARBA00022692"/>
    </source>
</evidence>
<keyword evidence="5" id="KW-0406">Ion transport</keyword>
<dbReference type="InterPro" id="IPR002394">
    <property type="entry name" value="Nicotinic_acetylcholine_rcpt"/>
</dbReference>
<dbReference type="PANTHER" id="PTHR18945">
    <property type="entry name" value="NEUROTRANSMITTER GATED ION CHANNEL"/>
    <property type="match status" value="1"/>
</dbReference>
<dbReference type="Proteomes" id="UP000014760">
    <property type="component" value="Unassembled WGS sequence"/>
</dbReference>
<dbReference type="OMA" id="YANSSEM"/>
<evidence type="ECO:0000256" key="5">
    <source>
        <dbReference type="ARBA" id="ARBA00023065"/>
    </source>
</evidence>
<sequence length="211" mass="24279">MEANDIDVRPTSNISDTVTVRFGIALISIDSVELISFSDYKLTVSCWFRQANSLFQTWNDPRLSWNPEDYGGLANIRIPNSYIWKPDIVLYNNFEMQNEMNEETLAMVYSDGTVLWIPNGKMTVKMSKEESTWTKPASYYASFKFGSWTYDGFMLDIDLYEALEDVDLTDYIPHNTFELAEHSAVKNVKYYPCCAEPYPDLTFSLKLTGGH</sequence>
<evidence type="ECO:0000256" key="8">
    <source>
        <dbReference type="ARBA" id="ARBA00023286"/>
    </source>
</evidence>
<proteinExistence type="predicted"/>
<evidence type="ECO:0000256" key="6">
    <source>
        <dbReference type="ARBA" id="ARBA00023136"/>
    </source>
</evidence>
<dbReference type="GO" id="GO:0004888">
    <property type="term" value="F:transmembrane signaling receptor activity"/>
    <property type="evidence" value="ECO:0007669"/>
    <property type="project" value="InterPro"/>
</dbReference>
<dbReference type="PRINTS" id="PR00254">
    <property type="entry name" value="NICOTINICR"/>
</dbReference>
<dbReference type="Pfam" id="PF02931">
    <property type="entry name" value="Neur_chan_LBD"/>
    <property type="match status" value="1"/>
</dbReference>
<keyword evidence="14" id="KW-1185">Reference proteome</keyword>
<evidence type="ECO:0000256" key="4">
    <source>
        <dbReference type="ARBA" id="ARBA00023018"/>
    </source>
</evidence>
<dbReference type="InterPro" id="IPR006201">
    <property type="entry name" value="Neur_channel"/>
</dbReference>
<evidence type="ECO:0000313" key="13">
    <source>
        <dbReference type="EnsemblMetazoa" id="CapteP106895"/>
    </source>
</evidence>
<dbReference type="HOGENOM" id="CLU_018074_2_2_1"/>
<evidence type="ECO:0000256" key="10">
    <source>
        <dbReference type="ARBA" id="ARBA00034099"/>
    </source>
</evidence>
<dbReference type="AlphaFoldDB" id="R7TM93"/>